<feature type="compositionally biased region" description="Basic and acidic residues" evidence="1">
    <location>
        <begin position="122"/>
        <end position="132"/>
    </location>
</feature>
<dbReference type="SMART" id="SM00271">
    <property type="entry name" value="DnaJ"/>
    <property type="match status" value="1"/>
</dbReference>
<feature type="region of interest" description="Disordered" evidence="1">
    <location>
        <begin position="122"/>
        <end position="175"/>
    </location>
</feature>
<dbReference type="PANTHER" id="PTHR44137:SF25">
    <property type="entry name" value="J DOMAIN-CONTAINING PROTEIN"/>
    <property type="match status" value="1"/>
</dbReference>
<dbReference type="Pfam" id="PF11926">
    <property type="entry name" value="DUF3444"/>
    <property type="match status" value="1"/>
</dbReference>
<comment type="caution">
    <text evidence="3">The sequence shown here is derived from an EMBL/GenBank/DDBJ whole genome shotgun (WGS) entry which is preliminary data.</text>
</comment>
<dbReference type="PRINTS" id="PR00625">
    <property type="entry name" value="JDOMAIN"/>
</dbReference>
<dbReference type="AlphaFoldDB" id="A0ABC8KGM3"/>
<organism evidence="3 4">
    <name type="scientific">Eruca vesicaria subsp. sativa</name>
    <name type="common">Garden rocket</name>
    <name type="synonym">Eruca sativa</name>
    <dbReference type="NCBI Taxonomy" id="29727"/>
    <lineage>
        <taxon>Eukaryota</taxon>
        <taxon>Viridiplantae</taxon>
        <taxon>Streptophyta</taxon>
        <taxon>Embryophyta</taxon>
        <taxon>Tracheophyta</taxon>
        <taxon>Spermatophyta</taxon>
        <taxon>Magnoliopsida</taxon>
        <taxon>eudicotyledons</taxon>
        <taxon>Gunneridae</taxon>
        <taxon>Pentapetalae</taxon>
        <taxon>rosids</taxon>
        <taxon>malvids</taxon>
        <taxon>Brassicales</taxon>
        <taxon>Brassicaceae</taxon>
        <taxon>Brassiceae</taxon>
        <taxon>Eruca</taxon>
    </lineage>
</organism>
<dbReference type="PROSITE" id="PS50076">
    <property type="entry name" value="DNAJ_2"/>
    <property type="match status" value="1"/>
</dbReference>
<dbReference type="InterPro" id="IPR024593">
    <property type="entry name" value="DUF3444"/>
</dbReference>
<feature type="compositionally biased region" description="Polar residues" evidence="1">
    <location>
        <begin position="133"/>
        <end position="145"/>
    </location>
</feature>
<name>A0ABC8KGM3_ERUVS</name>
<dbReference type="SUPFAM" id="SSF46565">
    <property type="entry name" value="Chaperone J-domain"/>
    <property type="match status" value="1"/>
</dbReference>
<dbReference type="PROSITE" id="PS00636">
    <property type="entry name" value="DNAJ_1"/>
    <property type="match status" value="1"/>
</dbReference>
<dbReference type="InterPro" id="IPR001623">
    <property type="entry name" value="DnaJ_domain"/>
</dbReference>
<dbReference type="PANTHER" id="PTHR44137">
    <property type="entry name" value="BNAC03G44070D PROTEIN"/>
    <property type="match status" value="1"/>
</dbReference>
<dbReference type="InterPro" id="IPR056988">
    <property type="entry name" value="Zn_ribbon_pln"/>
</dbReference>
<dbReference type="InterPro" id="IPR036869">
    <property type="entry name" value="J_dom_sf"/>
</dbReference>
<proteinExistence type="predicted"/>
<evidence type="ECO:0000259" key="2">
    <source>
        <dbReference type="PROSITE" id="PS50076"/>
    </source>
</evidence>
<feature type="domain" description="J" evidence="2">
    <location>
        <begin position="66"/>
        <end position="130"/>
    </location>
</feature>
<evidence type="ECO:0000256" key="1">
    <source>
        <dbReference type="SAM" id="MobiDB-lite"/>
    </source>
</evidence>
<dbReference type="CDD" id="cd06257">
    <property type="entry name" value="DnaJ"/>
    <property type="match status" value="1"/>
</dbReference>
<evidence type="ECO:0000313" key="3">
    <source>
        <dbReference type="EMBL" id="CAH8357598.1"/>
    </source>
</evidence>
<accession>A0ABC8KGM3</accession>
<dbReference type="Proteomes" id="UP001642260">
    <property type="component" value="Unassembled WGS sequence"/>
</dbReference>
<dbReference type="Gene3D" id="1.10.287.110">
    <property type="entry name" value="DnaJ domain"/>
    <property type="match status" value="1"/>
</dbReference>
<keyword evidence="4" id="KW-1185">Reference proteome</keyword>
<dbReference type="Pfam" id="PF00226">
    <property type="entry name" value="DnaJ"/>
    <property type="match status" value="1"/>
</dbReference>
<dbReference type="EMBL" id="CAKOAT010234599">
    <property type="protein sequence ID" value="CAH8357598.1"/>
    <property type="molecule type" value="Genomic_DNA"/>
</dbReference>
<feature type="compositionally biased region" description="Low complexity" evidence="1">
    <location>
        <begin position="162"/>
        <end position="175"/>
    </location>
</feature>
<reference evidence="3 4" key="1">
    <citation type="submission" date="2022-03" db="EMBL/GenBank/DDBJ databases">
        <authorList>
            <person name="Macdonald S."/>
            <person name="Ahmed S."/>
            <person name="Newling K."/>
        </authorList>
    </citation>
    <scope>NUCLEOTIDE SEQUENCE [LARGE SCALE GENOMIC DNA]</scope>
</reference>
<evidence type="ECO:0000313" key="4">
    <source>
        <dbReference type="Proteomes" id="UP001642260"/>
    </source>
</evidence>
<dbReference type="Pfam" id="PF23551">
    <property type="entry name" value="Zn_ribbon_20"/>
    <property type="match status" value="1"/>
</dbReference>
<protein>
    <recommendedName>
        <fullName evidence="2">J domain-containing protein</fullName>
    </recommendedName>
</protein>
<gene>
    <name evidence="3" type="ORF">ERUC_LOCUS23353</name>
</gene>
<dbReference type="InterPro" id="IPR018253">
    <property type="entry name" value="DnaJ_domain_CS"/>
</dbReference>
<sequence length="589" mass="65650">MDYNKEEADRARGAAVDKFLAKDYAGAKKFALKAQSLNPEIVGIKEMVATFVMHLAAQHTINGVIDYYGVLGVKPEADDETVKKRYLKLSEMLNPNRNNSIGGEEAFMFVSQAWDALSDKEKRADYDKKRNNEASPTEQTNNGVQISAKGKTPKRGMKRAIDASASSSSTAPPAAPTISRNFWTVCSTCKTRFEYSRVYLNQYLRCPPCGQPFTAVETDPPHSSAIRETFIEHQVDSILHLTDGREKGIDNMVVDSTEWGGVYTGTINADQAWPREDEAVRIGYTEMAAGTPSTNPPKRRKVMENEVAGSSFAPNSVGEFSEEELTNVMVKKKSKPTIVTRLQDLIDTASGTDKDMTIKVPESDFCDFDKNRTEKSFSDNQIWATYYPSEGKMPRVYFRVDKVLSVEPFKLCITRLDASETNRSSELLGFGVGRTCGGFIDGGHGASNICDSLKFFSHKVEVTKGNNEGEVLIYPRTGDVWAMYKNWSRYCNYLEGDKEVAYDVVEVVEGYTEEYGVLVVPLMKVAGFKSVFRHYLDSTEVIPKDELSRFSHQIPSHLLTGKEAGYELRGCRVLDPAATPPQLRHVING</sequence>